<keyword evidence="3" id="KW-0272">Extracellular matrix</keyword>
<feature type="region of interest" description="Disordered" evidence="8">
    <location>
        <begin position="256"/>
        <end position="288"/>
    </location>
</feature>
<feature type="domain" description="Thrombospondin-like N-terminal" evidence="9">
    <location>
        <begin position="75"/>
        <end position="231"/>
    </location>
</feature>
<dbReference type="GeneTree" id="ENSGT00940000167622"/>
<evidence type="ECO:0000256" key="2">
    <source>
        <dbReference type="ARBA" id="ARBA00022525"/>
    </source>
</evidence>
<dbReference type="STRING" id="1676925.ENSPKIP00000014056"/>
<evidence type="ECO:0000256" key="4">
    <source>
        <dbReference type="ARBA" id="ARBA00022729"/>
    </source>
</evidence>
<keyword evidence="6" id="KW-0176">Collagen</keyword>
<name>A0A3B3R8V1_9TELE</name>
<reference evidence="10" key="1">
    <citation type="submission" date="2025-08" db="UniProtKB">
        <authorList>
            <consortium name="Ensembl"/>
        </authorList>
    </citation>
    <scope>IDENTIFICATION</scope>
</reference>
<organism evidence="10 11">
    <name type="scientific">Paramormyrops kingsleyae</name>
    <dbReference type="NCBI Taxonomy" id="1676925"/>
    <lineage>
        <taxon>Eukaryota</taxon>
        <taxon>Metazoa</taxon>
        <taxon>Chordata</taxon>
        <taxon>Craniata</taxon>
        <taxon>Vertebrata</taxon>
        <taxon>Euteleostomi</taxon>
        <taxon>Actinopterygii</taxon>
        <taxon>Neopterygii</taxon>
        <taxon>Teleostei</taxon>
        <taxon>Osteoglossocephala</taxon>
        <taxon>Osteoglossomorpha</taxon>
        <taxon>Osteoglossiformes</taxon>
        <taxon>Mormyridae</taxon>
        <taxon>Paramormyrops</taxon>
    </lineage>
</organism>
<evidence type="ECO:0000259" key="9">
    <source>
        <dbReference type="SMART" id="SM00210"/>
    </source>
</evidence>
<keyword evidence="4" id="KW-0732">Signal</keyword>
<keyword evidence="5" id="KW-0677">Repeat</keyword>
<proteinExistence type="predicted"/>
<dbReference type="SUPFAM" id="SSF49899">
    <property type="entry name" value="Concanavalin A-like lectins/glucanases"/>
    <property type="match status" value="1"/>
</dbReference>
<evidence type="ECO:0000256" key="8">
    <source>
        <dbReference type="SAM" id="MobiDB-lite"/>
    </source>
</evidence>
<evidence type="ECO:0000313" key="10">
    <source>
        <dbReference type="Ensembl" id="ENSPKIP00000014056.1"/>
    </source>
</evidence>
<dbReference type="GO" id="GO:0005581">
    <property type="term" value="C:collagen trimer"/>
    <property type="evidence" value="ECO:0007669"/>
    <property type="project" value="UniProtKB-KW"/>
</dbReference>
<evidence type="ECO:0000256" key="3">
    <source>
        <dbReference type="ARBA" id="ARBA00022530"/>
    </source>
</evidence>
<keyword evidence="2" id="KW-0964">Secreted</keyword>
<dbReference type="Gene3D" id="2.60.120.200">
    <property type="match status" value="1"/>
</dbReference>
<reference evidence="10" key="2">
    <citation type="submission" date="2025-09" db="UniProtKB">
        <authorList>
            <consortium name="Ensembl"/>
        </authorList>
    </citation>
    <scope>IDENTIFICATION</scope>
</reference>
<protein>
    <recommendedName>
        <fullName evidence="9">Thrombospondin-like N-terminal domain-containing protein</fullName>
    </recommendedName>
</protein>
<dbReference type="FunFam" id="2.60.120.200:FF:000085">
    <property type="entry name" value="collagen alpha-1(XXVII) chain isoform X1"/>
    <property type="match status" value="1"/>
</dbReference>
<keyword evidence="7" id="KW-0325">Glycoprotein</keyword>
<evidence type="ECO:0000256" key="1">
    <source>
        <dbReference type="ARBA" id="ARBA00004498"/>
    </source>
</evidence>
<dbReference type="InterPro" id="IPR048287">
    <property type="entry name" value="TSPN-like_N"/>
</dbReference>
<dbReference type="Proteomes" id="UP000261540">
    <property type="component" value="Unplaced"/>
</dbReference>
<evidence type="ECO:0000256" key="6">
    <source>
        <dbReference type="ARBA" id="ARBA00023119"/>
    </source>
</evidence>
<dbReference type="InterPro" id="IPR013320">
    <property type="entry name" value="ConA-like_dom_sf"/>
</dbReference>
<feature type="compositionally biased region" description="Polar residues" evidence="8">
    <location>
        <begin position="259"/>
        <end position="288"/>
    </location>
</feature>
<evidence type="ECO:0000313" key="11">
    <source>
        <dbReference type="Proteomes" id="UP000261540"/>
    </source>
</evidence>
<evidence type="ECO:0000256" key="5">
    <source>
        <dbReference type="ARBA" id="ARBA00022737"/>
    </source>
</evidence>
<evidence type="ECO:0000256" key="7">
    <source>
        <dbReference type="ARBA" id="ARBA00023180"/>
    </source>
</evidence>
<comment type="subcellular location">
    <subcellularLocation>
        <location evidence="1">Secreted</location>
        <location evidence="1">Extracellular space</location>
        <location evidence="1">Extracellular matrix</location>
    </subcellularLocation>
</comment>
<dbReference type="AlphaFoldDB" id="A0A3B3R8V1"/>
<accession>A0A3B3R8V1</accession>
<sequence>MLFFGIAFIYSGGINYNGGFRALNHEGVKWRKSDLFFSVSAGVDLLYPLGLTGSKERDPLEVTPHPSSTPSPSPQGLLLSGAGVVLRSSAHIDGPITGLFPTGIGDDFSFVVCLSAWRVNNAFVVSITNGKNRLQFGIQLVPKKVVVYITEKTSVFFKYDVLNGPWHSFAIGVRPRSVSFYAECGGVRYSEQTIARPQELGPDSQLTIGRMNLKAVQFEGVICQLDMYPTAQAAAHYCDYIKKQCRLADTYRSPPPSLENVSQYGTASTSESYPTKSRPTESSTSVNPNLRSVNEKAMLLNTVADRSSRTNVGVRATLDNAVRSTASLVEANDAEVHSFDKSKNAKEVSTTVSPTTPESWIKERLMLANTSQHQRLADNLTQVLLKTNSTLYRNPVENQIQVENSEERSYEAEYDAYTGNYDYGYEEADFSFDYDGLWGPKGEPGPPVSDLLSSSRIFLFLCLTEIMHFEIMLNKTWIEIVLPNGQRTVIILCWQIPSTLKHCCETSLDLVHAGDSGFPSIRPLSSVTHVQTAVWETFCLCSIQEEKSRGDTAVPHQMGQLRSGCP</sequence>
<dbReference type="SMART" id="SM00210">
    <property type="entry name" value="TSPN"/>
    <property type="match status" value="1"/>
</dbReference>
<dbReference type="Ensembl" id="ENSPKIT00000038493.1">
    <property type="protein sequence ID" value="ENSPKIP00000014056.1"/>
    <property type="gene ID" value="ENSPKIG00000001270.1"/>
</dbReference>
<keyword evidence="11" id="KW-1185">Reference proteome</keyword>